<proteinExistence type="predicted"/>
<organism evidence="1">
    <name type="scientific">Tanacetum cinerariifolium</name>
    <name type="common">Dalmatian daisy</name>
    <name type="synonym">Chrysanthemum cinerariifolium</name>
    <dbReference type="NCBI Taxonomy" id="118510"/>
    <lineage>
        <taxon>Eukaryota</taxon>
        <taxon>Viridiplantae</taxon>
        <taxon>Streptophyta</taxon>
        <taxon>Embryophyta</taxon>
        <taxon>Tracheophyta</taxon>
        <taxon>Spermatophyta</taxon>
        <taxon>Magnoliopsida</taxon>
        <taxon>eudicotyledons</taxon>
        <taxon>Gunneridae</taxon>
        <taxon>Pentapetalae</taxon>
        <taxon>asterids</taxon>
        <taxon>campanulids</taxon>
        <taxon>Asterales</taxon>
        <taxon>Asteraceae</taxon>
        <taxon>Asteroideae</taxon>
        <taxon>Anthemideae</taxon>
        <taxon>Anthemidinae</taxon>
        <taxon>Tanacetum</taxon>
    </lineage>
</organism>
<sequence length="106" mass="12215">MSLHQALDSIFKLDETTVGCIRDIIWQRNCLDRFSQVSWVIPSFVVIEDDHKRFGLGAKDRYHDEGLFEQKQLSKEMGSEILPSLDGSREKTFKPIDSLITMGKLK</sequence>
<name>A0A699ISP5_TANCI</name>
<dbReference type="AlphaFoldDB" id="A0A699ISP5"/>
<reference evidence="1" key="1">
    <citation type="journal article" date="2019" name="Sci. Rep.">
        <title>Draft genome of Tanacetum cinerariifolium, the natural source of mosquito coil.</title>
        <authorList>
            <person name="Yamashiro T."/>
            <person name="Shiraishi A."/>
            <person name="Satake H."/>
            <person name="Nakayama K."/>
        </authorList>
    </citation>
    <scope>NUCLEOTIDE SEQUENCE</scope>
</reference>
<gene>
    <name evidence="1" type="ORF">Tci_556767</name>
</gene>
<dbReference type="EMBL" id="BKCJ010331814">
    <property type="protein sequence ID" value="GEZ84794.1"/>
    <property type="molecule type" value="Genomic_DNA"/>
</dbReference>
<protein>
    <submittedName>
        <fullName evidence="1">Uncharacterized protein</fullName>
    </submittedName>
</protein>
<comment type="caution">
    <text evidence="1">The sequence shown here is derived from an EMBL/GenBank/DDBJ whole genome shotgun (WGS) entry which is preliminary data.</text>
</comment>
<accession>A0A699ISP5</accession>
<evidence type="ECO:0000313" key="1">
    <source>
        <dbReference type="EMBL" id="GEZ84794.1"/>
    </source>
</evidence>